<dbReference type="PANTHER" id="PTHR31446">
    <property type="entry name" value="ACID PHOSPHATASE/VANADIUM-DEPENDENT HALOPEROXIDASE-RELATED PROTEIN"/>
    <property type="match status" value="1"/>
</dbReference>
<dbReference type="Proteomes" id="UP000290289">
    <property type="component" value="Chromosome 5"/>
</dbReference>
<accession>A0A498JUM2</accession>
<dbReference type="STRING" id="3750.A0A498JUM2"/>
<evidence type="ECO:0000313" key="2">
    <source>
        <dbReference type="EMBL" id="RXH98637.1"/>
    </source>
</evidence>
<protein>
    <submittedName>
        <fullName evidence="2">Uncharacterized protein</fullName>
    </submittedName>
</protein>
<organism evidence="2 3">
    <name type="scientific">Malus domestica</name>
    <name type="common">Apple</name>
    <name type="synonym">Pyrus malus</name>
    <dbReference type="NCBI Taxonomy" id="3750"/>
    <lineage>
        <taxon>Eukaryota</taxon>
        <taxon>Viridiplantae</taxon>
        <taxon>Streptophyta</taxon>
        <taxon>Embryophyta</taxon>
        <taxon>Tracheophyta</taxon>
        <taxon>Spermatophyta</taxon>
        <taxon>Magnoliopsida</taxon>
        <taxon>eudicotyledons</taxon>
        <taxon>Gunneridae</taxon>
        <taxon>Pentapetalae</taxon>
        <taxon>rosids</taxon>
        <taxon>fabids</taxon>
        <taxon>Rosales</taxon>
        <taxon>Rosaceae</taxon>
        <taxon>Amygdaloideae</taxon>
        <taxon>Maleae</taxon>
        <taxon>Malus</taxon>
    </lineage>
</organism>
<dbReference type="Pfam" id="PF02681">
    <property type="entry name" value="DUF212"/>
    <property type="match status" value="1"/>
</dbReference>
<dbReference type="AlphaFoldDB" id="A0A498JUM2"/>
<feature type="region of interest" description="Disordered" evidence="1">
    <location>
        <begin position="319"/>
        <end position="392"/>
    </location>
</feature>
<dbReference type="CDD" id="cd01610">
    <property type="entry name" value="PAP2_like"/>
    <property type="match status" value="1"/>
</dbReference>
<feature type="compositionally biased region" description="Polar residues" evidence="1">
    <location>
        <begin position="186"/>
        <end position="202"/>
    </location>
</feature>
<reference evidence="2 3" key="1">
    <citation type="submission" date="2018-10" db="EMBL/GenBank/DDBJ databases">
        <title>A high-quality apple genome assembly.</title>
        <authorList>
            <person name="Hu J."/>
        </authorList>
    </citation>
    <scope>NUCLEOTIDE SEQUENCE [LARGE SCALE GENOMIC DNA]</scope>
    <source>
        <strain evidence="3">cv. HFTH1</strain>
        <tissue evidence="2">Young leaf</tissue>
    </source>
</reference>
<name>A0A498JUM2_MALDO</name>
<feature type="compositionally biased region" description="Polar residues" evidence="1">
    <location>
        <begin position="324"/>
        <end position="339"/>
    </location>
</feature>
<dbReference type="EMBL" id="RDQH01000331">
    <property type="protein sequence ID" value="RXH98637.1"/>
    <property type="molecule type" value="Genomic_DNA"/>
</dbReference>
<evidence type="ECO:0000313" key="3">
    <source>
        <dbReference type="Proteomes" id="UP000290289"/>
    </source>
</evidence>
<proteinExistence type="predicted"/>
<gene>
    <name evidence="2" type="ORF">DVH24_010962</name>
</gene>
<evidence type="ECO:0000256" key="1">
    <source>
        <dbReference type="SAM" id="MobiDB-lite"/>
    </source>
</evidence>
<comment type="caution">
    <text evidence="2">The sequence shown here is derived from an EMBL/GenBank/DDBJ whole genome shotgun (WGS) entry which is preliminary data.</text>
</comment>
<feature type="compositionally biased region" description="Basic and acidic residues" evidence="1">
    <location>
        <begin position="359"/>
        <end position="368"/>
    </location>
</feature>
<sequence>MQTSFELFTWTGGRRGRETPRKSETMLLLQPWSVSSSTALHNSLAFSHSETQHKAIYKRRRSAAPFCLRAQLLDGIDQLAHNKVLIAAGVSMAVGQLTKPVTSVILYGKEFDFKAVVQAGGFPSSHSSAMVATATTLGLERGLSDSIFGLTVVYAGIVMYDAQGVRREVGNHAKVLNKMLPLNTTVNSVPTQDRGRINSQPQKPLLKSESVESLLSEEANILSPKATNGPLASQSKEITMQATQTQVSSGLGSNAEEGLERAANTSTRLKESIGHTEVEVAAGALLGFLVGLAVYAIIGSELSRYTEIDIFVIVMSGAQGAQPPGSQTATTYESVQGGENKSRTELRSKQDQGGVQIHKLQDKVEDAAGKGGPVFGAGKDPKKDDLGVTGTG</sequence>
<feature type="compositionally biased region" description="Basic and acidic residues" evidence="1">
    <location>
        <begin position="340"/>
        <end position="350"/>
    </location>
</feature>
<keyword evidence="3" id="KW-1185">Reference proteome</keyword>
<feature type="region of interest" description="Disordered" evidence="1">
    <location>
        <begin position="186"/>
        <end position="205"/>
    </location>
</feature>
<dbReference type="PANTHER" id="PTHR31446:SF2">
    <property type="entry name" value="ACID PHOSPHATASE_VANADIUM-DEPENDENT HALOPEROXIDASE-RELATED PROTEIN"/>
    <property type="match status" value="1"/>
</dbReference>
<dbReference type="InterPro" id="IPR003832">
    <property type="entry name" value="DUF212"/>
</dbReference>
<dbReference type="CDD" id="cd23010">
    <property type="entry name" value="PM41-like"/>
    <property type="match status" value="1"/>
</dbReference>